<dbReference type="EMBL" id="CAADRP010000058">
    <property type="protein sequence ID" value="VFU22290.1"/>
    <property type="molecule type" value="Genomic_DNA"/>
</dbReference>
<dbReference type="Pfam" id="PF00085">
    <property type="entry name" value="Thioredoxin"/>
    <property type="match status" value="1"/>
</dbReference>
<gene>
    <name evidence="2" type="ORF">SVIM_LOCUS23209</name>
</gene>
<evidence type="ECO:0000259" key="1">
    <source>
        <dbReference type="Pfam" id="PF00085"/>
    </source>
</evidence>
<feature type="domain" description="Thioredoxin" evidence="1">
    <location>
        <begin position="66"/>
        <end position="93"/>
    </location>
</feature>
<evidence type="ECO:0000313" key="2">
    <source>
        <dbReference type="EMBL" id="VFU22290.1"/>
    </source>
</evidence>
<protein>
    <recommendedName>
        <fullName evidence="1">Thioredoxin domain-containing protein</fullName>
    </recommendedName>
</protein>
<dbReference type="Gene3D" id="3.40.30.10">
    <property type="entry name" value="Glutaredoxin"/>
    <property type="match status" value="1"/>
</dbReference>
<dbReference type="InterPro" id="IPR036249">
    <property type="entry name" value="Thioredoxin-like_sf"/>
</dbReference>
<sequence length="99" mass="11043">MASTAMSFCSPPLTSSRASVLPYFQQLNPNRLSFPINLNTAKRAPNHTVQYAPLPLKVLCARGKKASQDSWEKSILKSDIPVIVEFYANWCGHAGWFTE</sequence>
<reference evidence="2" key="1">
    <citation type="submission" date="2019-03" db="EMBL/GenBank/DDBJ databases">
        <authorList>
            <person name="Mank J."/>
            <person name="Almeida P."/>
        </authorList>
    </citation>
    <scope>NUCLEOTIDE SEQUENCE</scope>
    <source>
        <strain evidence="2">78183</strain>
    </source>
</reference>
<name>A0A6N2K325_SALVM</name>
<accession>A0A6N2K325</accession>
<proteinExistence type="predicted"/>
<dbReference type="InterPro" id="IPR013766">
    <property type="entry name" value="Thioredoxin_domain"/>
</dbReference>
<organism evidence="2">
    <name type="scientific">Salix viminalis</name>
    <name type="common">Common osier</name>
    <name type="synonym">Basket willow</name>
    <dbReference type="NCBI Taxonomy" id="40686"/>
    <lineage>
        <taxon>Eukaryota</taxon>
        <taxon>Viridiplantae</taxon>
        <taxon>Streptophyta</taxon>
        <taxon>Embryophyta</taxon>
        <taxon>Tracheophyta</taxon>
        <taxon>Spermatophyta</taxon>
        <taxon>Magnoliopsida</taxon>
        <taxon>eudicotyledons</taxon>
        <taxon>Gunneridae</taxon>
        <taxon>Pentapetalae</taxon>
        <taxon>rosids</taxon>
        <taxon>fabids</taxon>
        <taxon>Malpighiales</taxon>
        <taxon>Salicaceae</taxon>
        <taxon>Saliceae</taxon>
        <taxon>Salix</taxon>
    </lineage>
</organism>
<dbReference type="AlphaFoldDB" id="A0A6N2K325"/>
<dbReference type="SUPFAM" id="SSF52833">
    <property type="entry name" value="Thioredoxin-like"/>
    <property type="match status" value="1"/>
</dbReference>